<proteinExistence type="predicted"/>
<feature type="non-terminal residue" evidence="2">
    <location>
        <position position="1"/>
    </location>
</feature>
<gene>
    <name evidence="2" type="ORF">DFH08DRAFT_639893</name>
</gene>
<keyword evidence="1" id="KW-0472">Membrane</keyword>
<evidence type="ECO:0000313" key="2">
    <source>
        <dbReference type="EMBL" id="KAJ7353010.1"/>
    </source>
</evidence>
<evidence type="ECO:0000313" key="3">
    <source>
        <dbReference type="Proteomes" id="UP001218218"/>
    </source>
</evidence>
<name>A0AAD7EWE5_9AGAR</name>
<dbReference type="Proteomes" id="UP001218218">
    <property type="component" value="Unassembled WGS sequence"/>
</dbReference>
<feature type="transmembrane region" description="Helical" evidence="1">
    <location>
        <begin position="56"/>
        <end position="73"/>
    </location>
</feature>
<keyword evidence="3" id="KW-1185">Reference proteome</keyword>
<dbReference type="AlphaFoldDB" id="A0AAD7EWE5"/>
<sequence length="74" mass="8060">VAGIFDYNQRGSYICLIVAFGGTWGAIIVGSALMYGTSMVATTWYRETLMASRSRVCCTLILLAYPFFAMGIST</sequence>
<comment type="caution">
    <text evidence="2">The sequence shown here is derived from an EMBL/GenBank/DDBJ whole genome shotgun (WGS) entry which is preliminary data.</text>
</comment>
<keyword evidence="1" id="KW-0812">Transmembrane</keyword>
<dbReference type="EMBL" id="JARIHO010000011">
    <property type="protein sequence ID" value="KAJ7353010.1"/>
    <property type="molecule type" value="Genomic_DNA"/>
</dbReference>
<keyword evidence="1" id="KW-1133">Transmembrane helix</keyword>
<evidence type="ECO:0000256" key="1">
    <source>
        <dbReference type="SAM" id="Phobius"/>
    </source>
</evidence>
<reference evidence="2" key="1">
    <citation type="submission" date="2023-03" db="EMBL/GenBank/DDBJ databases">
        <title>Massive genome expansion in bonnet fungi (Mycena s.s.) driven by repeated elements and novel gene families across ecological guilds.</title>
        <authorList>
            <consortium name="Lawrence Berkeley National Laboratory"/>
            <person name="Harder C.B."/>
            <person name="Miyauchi S."/>
            <person name="Viragh M."/>
            <person name="Kuo A."/>
            <person name="Thoen E."/>
            <person name="Andreopoulos B."/>
            <person name="Lu D."/>
            <person name="Skrede I."/>
            <person name="Drula E."/>
            <person name="Henrissat B."/>
            <person name="Morin E."/>
            <person name="Kohler A."/>
            <person name="Barry K."/>
            <person name="LaButti K."/>
            <person name="Morin E."/>
            <person name="Salamov A."/>
            <person name="Lipzen A."/>
            <person name="Mereny Z."/>
            <person name="Hegedus B."/>
            <person name="Baldrian P."/>
            <person name="Stursova M."/>
            <person name="Weitz H."/>
            <person name="Taylor A."/>
            <person name="Grigoriev I.V."/>
            <person name="Nagy L.G."/>
            <person name="Martin F."/>
            <person name="Kauserud H."/>
        </authorList>
    </citation>
    <scope>NUCLEOTIDE SEQUENCE</scope>
    <source>
        <strain evidence="2">CBHHK002</strain>
    </source>
</reference>
<organism evidence="2 3">
    <name type="scientific">Mycena albidolilacea</name>
    <dbReference type="NCBI Taxonomy" id="1033008"/>
    <lineage>
        <taxon>Eukaryota</taxon>
        <taxon>Fungi</taxon>
        <taxon>Dikarya</taxon>
        <taxon>Basidiomycota</taxon>
        <taxon>Agaricomycotina</taxon>
        <taxon>Agaricomycetes</taxon>
        <taxon>Agaricomycetidae</taxon>
        <taxon>Agaricales</taxon>
        <taxon>Marasmiineae</taxon>
        <taxon>Mycenaceae</taxon>
        <taxon>Mycena</taxon>
    </lineage>
</organism>
<protein>
    <submittedName>
        <fullName evidence="2">Uncharacterized protein</fullName>
    </submittedName>
</protein>
<accession>A0AAD7EWE5</accession>
<feature type="non-terminal residue" evidence="2">
    <location>
        <position position="74"/>
    </location>
</feature>
<feature type="transmembrane region" description="Helical" evidence="1">
    <location>
        <begin position="12"/>
        <end position="35"/>
    </location>
</feature>